<feature type="domain" description="PDZ" evidence="1">
    <location>
        <begin position="51"/>
        <end position="136"/>
    </location>
</feature>
<protein>
    <submittedName>
        <fullName evidence="3">PDZ domain-containing protein</fullName>
    </submittedName>
</protein>
<gene>
    <name evidence="2" type="ORF">C1SCF055_LOCUS31358</name>
</gene>
<name>A0A9P1G982_9DINO</name>
<dbReference type="SUPFAM" id="SSF50156">
    <property type="entry name" value="PDZ domain-like"/>
    <property type="match status" value="1"/>
</dbReference>
<dbReference type="Gene3D" id="2.30.42.10">
    <property type="match status" value="1"/>
</dbReference>
<evidence type="ECO:0000313" key="2">
    <source>
        <dbReference type="EMBL" id="CAI4005650.1"/>
    </source>
</evidence>
<dbReference type="EMBL" id="CAMXCT020003668">
    <property type="protein sequence ID" value="CAL1159025.1"/>
    <property type="molecule type" value="Genomic_DNA"/>
</dbReference>
<sequence length="228" mass="24879">MFCCCAEPPAAEVVGEVKLRDPGHEETFHEGGFVKTERASQPEDLEPSQETSTFEVKVNGAHGIQIDGSDPECTIVRKVNEDGMVAKWNTSAPENKIVKEGDRVLEVNGTQGSSIEMAKILRQEGPFTLLLQKPQEKVVALRRPGELGVVLNYQKAGANAQGSISPWIAKINGGLLGSWNIQNPEEAVSVHDRIRAVNGISGTPEEIMAAIRDSKDLVKMRVHHYGFL</sequence>
<proteinExistence type="predicted"/>
<comment type="caution">
    <text evidence="2">The sequence shown here is derived from an EMBL/GenBank/DDBJ whole genome shotgun (WGS) entry which is preliminary data.</text>
</comment>
<dbReference type="OrthoDB" id="408002at2759"/>
<keyword evidence="4" id="KW-1185">Reference proteome</keyword>
<dbReference type="InterPro" id="IPR001478">
    <property type="entry name" value="PDZ"/>
</dbReference>
<dbReference type="PROSITE" id="PS50106">
    <property type="entry name" value="PDZ"/>
    <property type="match status" value="1"/>
</dbReference>
<dbReference type="AlphaFoldDB" id="A0A9P1G982"/>
<dbReference type="EMBL" id="CAMXCT030003668">
    <property type="protein sequence ID" value="CAL4792962.1"/>
    <property type="molecule type" value="Genomic_DNA"/>
</dbReference>
<evidence type="ECO:0000313" key="4">
    <source>
        <dbReference type="Proteomes" id="UP001152797"/>
    </source>
</evidence>
<evidence type="ECO:0000313" key="3">
    <source>
        <dbReference type="EMBL" id="CAL4792962.1"/>
    </source>
</evidence>
<reference evidence="3 4" key="2">
    <citation type="submission" date="2024-05" db="EMBL/GenBank/DDBJ databases">
        <authorList>
            <person name="Chen Y."/>
            <person name="Shah S."/>
            <person name="Dougan E. K."/>
            <person name="Thang M."/>
            <person name="Chan C."/>
        </authorList>
    </citation>
    <scope>NUCLEOTIDE SEQUENCE [LARGE SCALE GENOMIC DNA]</scope>
</reference>
<evidence type="ECO:0000259" key="1">
    <source>
        <dbReference type="PROSITE" id="PS50106"/>
    </source>
</evidence>
<accession>A0A9P1G982</accession>
<dbReference type="Proteomes" id="UP001152797">
    <property type="component" value="Unassembled WGS sequence"/>
</dbReference>
<reference evidence="2" key="1">
    <citation type="submission" date="2022-10" db="EMBL/GenBank/DDBJ databases">
        <authorList>
            <person name="Chen Y."/>
            <person name="Dougan E. K."/>
            <person name="Chan C."/>
            <person name="Rhodes N."/>
            <person name="Thang M."/>
        </authorList>
    </citation>
    <scope>NUCLEOTIDE SEQUENCE</scope>
</reference>
<dbReference type="InterPro" id="IPR036034">
    <property type="entry name" value="PDZ_sf"/>
</dbReference>
<organism evidence="2">
    <name type="scientific">Cladocopium goreaui</name>
    <dbReference type="NCBI Taxonomy" id="2562237"/>
    <lineage>
        <taxon>Eukaryota</taxon>
        <taxon>Sar</taxon>
        <taxon>Alveolata</taxon>
        <taxon>Dinophyceae</taxon>
        <taxon>Suessiales</taxon>
        <taxon>Symbiodiniaceae</taxon>
        <taxon>Cladocopium</taxon>
    </lineage>
</organism>
<dbReference type="EMBL" id="CAMXCT010003668">
    <property type="protein sequence ID" value="CAI4005650.1"/>
    <property type="molecule type" value="Genomic_DNA"/>
</dbReference>